<feature type="transmembrane region" description="Helical" evidence="1">
    <location>
        <begin position="133"/>
        <end position="153"/>
    </location>
</feature>
<keyword evidence="1" id="KW-1133">Transmembrane helix</keyword>
<protein>
    <submittedName>
        <fullName evidence="2">Uncharacterized membrane protein HdeD (DUF308 family)</fullName>
    </submittedName>
</protein>
<evidence type="ECO:0000313" key="2">
    <source>
        <dbReference type="EMBL" id="MBM7798871.1"/>
    </source>
</evidence>
<keyword evidence="1" id="KW-0472">Membrane</keyword>
<feature type="transmembrane region" description="Helical" evidence="1">
    <location>
        <begin position="101"/>
        <end position="121"/>
    </location>
</feature>
<feature type="transmembrane region" description="Helical" evidence="1">
    <location>
        <begin position="74"/>
        <end position="95"/>
    </location>
</feature>
<dbReference type="PANTHER" id="PTHR34989:SF1">
    <property type="entry name" value="PROTEIN HDED"/>
    <property type="match status" value="1"/>
</dbReference>
<organism evidence="2 3">
    <name type="scientific">Microlunatus panaciterrae</name>
    <dbReference type="NCBI Taxonomy" id="400768"/>
    <lineage>
        <taxon>Bacteria</taxon>
        <taxon>Bacillati</taxon>
        <taxon>Actinomycetota</taxon>
        <taxon>Actinomycetes</taxon>
        <taxon>Propionibacteriales</taxon>
        <taxon>Propionibacteriaceae</taxon>
        <taxon>Microlunatus</taxon>
    </lineage>
</organism>
<keyword evidence="3" id="KW-1185">Reference proteome</keyword>
<evidence type="ECO:0000256" key="1">
    <source>
        <dbReference type="SAM" id="Phobius"/>
    </source>
</evidence>
<dbReference type="EMBL" id="JAFBCF010000001">
    <property type="protein sequence ID" value="MBM7798871.1"/>
    <property type="molecule type" value="Genomic_DNA"/>
</dbReference>
<dbReference type="RefSeq" id="WP_204917366.1">
    <property type="nucleotide sequence ID" value="NZ_BAAAQP010000002.1"/>
</dbReference>
<accession>A0ABS2RL26</accession>
<proteinExistence type="predicted"/>
<name>A0ABS2RL26_9ACTN</name>
<feature type="transmembrane region" description="Helical" evidence="1">
    <location>
        <begin position="12"/>
        <end position="37"/>
    </location>
</feature>
<dbReference type="InterPro" id="IPR052712">
    <property type="entry name" value="Acid_resist_chaperone_HdeD"/>
</dbReference>
<sequence length="194" mass="19635">MTHTATPTATTAFLAPAGSAGIGMGIISILLGIAVLAWPGMTLLIVAILFGLELLFLGGLRVAAAATMSLGPGWVRVAGVILGLLTVVAGVICFFRPSASLILIAIFLAAGWIAEGIAYFVHAFGQGRRAGGVIWLIVQGIISVIAGIVVAIFPGASLVLLTQVAGILLIVVGVVGLTSAIMQRRGATPRAQTV</sequence>
<dbReference type="InterPro" id="IPR005325">
    <property type="entry name" value="DUF308_memb"/>
</dbReference>
<evidence type="ECO:0000313" key="3">
    <source>
        <dbReference type="Proteomes" id="UP000704762"/>
    </source>
</evidence>
<feature type="transmembrane region" description="Helical" evidence="1">
    <location>
        <begin position="159"/>
        <end position="182"/>
    </location>
</feature>
<dbReference type="Proteomes" id="UP000704762">
    <property type="component" value="Unassembled WGS sequence"/>
</dbReference>
<keyword evidence="1" id="KW-0812">Transmembrane</keyword>
<dbReference type="Pfam" id="PF03729">
    <property type="entry name" value="DUF308"/>
    <property type="match status" value="2"/>
</dbReference>
<dbReference type="PANTHER" id="PTHR34989">
    <property type="entry name" value="PROTEIN HDED"/>
    <property type="match status" value="1"/>
</dbReference>
<feature type="transmembrane region" description="Helical" evidence="1">
    <location>
        <begin position="43"/>
        <end position="62"/>
    </location>
</feature>
<reference evidence="2 3" key="1">
    <citation type="submission" date="2021-01" db="EMBL/GenBank/DDBJ databases">
        <title>Sequencing the genomes of 1000 actinobacteria strains.</title>
        <authorList>
            <person name="Klenk H.-P."/>
        </authorList>
    </citation>
    <scope>NUCLEOTIDE SEQUENCE [LARGE SCALE GENOMIC DNA]</scope>
    <source>
        <strain evidence="2 3">DSM 18662</strain>
    </source>
</reference>
<comment type="caution">
    <text evidence="2">The sequence shown here is derived from an EMBL/GenBank/DDBJ whole genome shotgun (WGS) entry which is preliminary data.</text>
</comment>
<gene>
    <name evidence="2" type="ORF">JOE57_001792</name>
</gene>